<keyword evidence="2" id="KW-1003">Cell membrane</keyword>
<dbReference type="PANTHER" id="PTHR22777">
    <property type="entry name" value="HEMOLYSIN-RELATED"/>
    <property type="match status" value="1"/>
</dbReference>
<dbReference type="SUPFAM" id="SSF56176">
    <property type="entry name" value="FAD-binding/transporter-associated domain-like"/>
    <property type="match status" value="1"/>
</dbReference>
<dbReference type="InterPro" id="IPR005170">
    <property type="entry name" value="Transptr-assoc_dom"/>
</dbReference>
<dbReference type="InterPro" id="IPR005496">
    <property type="entry name" value="Integral_membrane_TerC"/>
</dbReference>
<evidence type="ECO:0000313" key="11">
    <source>
        <dbReference type="EMBL" id="VAX76575.1"/>
    </source>
</evidence>
<evidence type="ECO:0000313" key="12">
    <source>
        <dbReference type="Proteomes" id="UP000271849"/>
    </source>
</evidence>
<evidence type="ECO:0000256" key="9">
    <source>
        <dbReference type="SAM" id="Phobius"/>
    </source>
</evidence>
<dbReference type="PROSITE" id="PS51371">
    <property type="entry name" value="CBS"/>
    <property type="match status" value="1"/>
</dbReference>
<feature type="transmembrane region" description="Helical" evidence="9">
    <location>
        <begin position="12"/>
        <end position="34"/>
    </location>
</feature>
<feature type="transmembrane region" description="Helical" evidence="9">
    <location>
        <begin position="46"/>
        <end position="68"/>
    </location>
</feature>
<dbReference type="Proteomes" id="UP000271849">
    <property type="component" value="Chromosome"/>
</dbReference>
<evidence type="ECO:0000256" key="8">
    <source>
        <dbReference type="PROSITE-ProRule" id="PRU00703"/>
    </source>
</evidence>
<keyword evidence="3 9" id="KW-0812">Transmembrane</keyword>
<keyword evidence="4" id="KW-0677">Repeat</keyword>
<evidence type="ECO:0000256" key="6">
    <source>
        <dbReference type="ARBA" id="ARBA00023122"/>
    </source>
</evidence>
<dbReference type="STRING" id="1921549.GCA_900128825_00212"/>
<reference evidence="12" key="1">
    <citation type="submission" date="2018-09" db="EMBL/GenBank/DDBJ databases">
        <authorList>
            <person name="Manzano-Marin A."/>
            <person name="Manzano-Marin A."/>
        </authorList>
    </citation>
    <scope>NUCLEOTIDE SEQUENCE [LARGE SCALE GENOMIC DNA]</scope>
    <source>
        <strain evidence="12">BuCistrobi</strain>
    </source>
</reference>
<keyword evidence="6 8" id="KW-0129">CBS domain</keyword>
<name>A0A3B1E0N0_9GAMM</name>
<dbReference type="InterPro" id="IPR046342">
    <property type="entry name" value="CBS_dom_sf"/>
</dbReference>
<feature type="transmembrane region" description="Helical" evidence="9">
    <location>
        <begin position="88"/>
        <end position="113"/>
    </location>
</feature>
<feature type="domain" description="CBS" evidence="10">
    <location>
        <begin position="313"/>
        <end position="372"/>
    </location>
</feature>
<sequence length="526" mass="60827">MPSFLDPSILAGLFTLIFLEIILSIDNIIFIAILSKKLPQDQRDKAQYTGLILALFMRCGLLFITSRLVHLTKPILVNKLFVFSAKELILLVGGIFLFIKVILELFHHTFNIVQKKKKPKPSSNFWYVVFQIAVLDAIFSIDSVMTAVGMIDNWFLIIFSVTISTIIMIFLSKILVKFIHSQKTITTLCLSLLLVISINLILESLGIYISPKHLYISIIFAVFIEIINQVKNYNSTIFKKNSTVREKFIDDIHQVINKNQKYKKNKILNFKKNTLNNYQFINNYVDKKIIHPNEINTIINIIKLGDTNLQEIMIPKEKITWININSNYEDIKKIILRTSYKLLPICNNQLNDVIGIVSSKKLISVIDNNEDIYNFSTQYPPIIIPDTLNIIHIFHILLFSKKNIFLINNEQKGIEGLIKPIDIFKKIIGKFPTKIYNIPKIILNPNHWIMQGSVKIRLLKEILNLDISKLNKNCSSLADLLIEKCKKIPKTGENIYFSPYHFKILKSNSYQIHLVKITKDITKKYS</sequence>
<dbReference type="InterPro" id="IPR016169">
    <property type="entry name" value="FAD-bd_PCMH_sub2"/>
</dbReference>
<dbReference type="Gene3D" id="3.30.465.10">
    <property type="match status" value="1"/>
</dbReference>
<protein>
    <submittedName>
        <fullName evidence="11">UPF0053 inner membrane protein YoaE</fullName>
    </submittedName>
</protein>
<evidence type="ECO:0000256" key="2">
    <source>
        <dbReference type="ARBA" id="ARBA00022475"/>
    </source>
</evidence>
<feature type="transmembrane region" description="Helical" evidence="9">
    <location>
        <begin position="188"/>
        <end position="208"/>
    </location>
</feature>
<comment type="subcellular location">
    <subcellularLocation>
        <location evidence="1">Cell membrane</location>
        <topology evidence="1">Multi-pass membrane protein</topology>
    </subcellularLocation>
</comment>
<dbReference type="SMART" id="SM01091">
    <property type="entry name" value="CorC_HlyC"/>
    <property type="match status" value="1"/>
</dbReference>
<dbReference type="InterPro" id="IPR000644">
    <property type="entry name" value="CBS_dom"/>
</dbReference>
<dbReference type="AlphaFoldDB" id="A0A3B1E0N0"/>
<dbReference type="OrthoDB" id="9805314at2"/>
<evidence type="ECO:0000256" key="3">
    <source>
        <dbReference type="ARBA" id="ARBA00022692"/>
    </source>
</evidence>
<dbReference type="Pfam" id="PF03471">
    <property type="entry name" value="CorC_HlyC"/>
    <property type="match status" value="1"/>
</dbReference>
<feature type="transmembrane region" description="Helical" evidence="9">
    <location>
        <begin position="125"/>
        <end position="148"/>
    </location>
</feature>
<dbReference type="SUPFAM" id="SSF54631">
    <property type="entry name" value="CBS-domain pair"/>
    <property type="match status" value="1"/>
</dbReference>
<dbReference type="Pfam" id="PF03741">
    <property type="entry name" value="TerC"/>
    <property type="match status" value="1"/>
</dbReference>
<keyword evidence="5 9" id="KW-1133">Transmembrane helix</keyword>
<gene>
    <name evidence="11" type="primary">yoaE</name>
    <name evidence="11" type="ORF">BUCINSTRO3249_0213</name>
</gene>
<evidence type="ECO:0000256" key="4">
    <source>
        <dbReference type="ARBA" id="ARBA00022737"/>
    </source>
</evidence>
<dbReference type="PANTHER" id="PTHR22777:SF15">
    <property type="entry name" value="UPF0053 INNER MEMBRANE PROTEIN YOAE"/>
    <property type="match status" value="1"/>
</dbReference>
<dbReference type="GO" id="GO:0050660">
    <property type="term" value="F:flavin adenine dinucleotide binding"/>
    <property type="evidence" value="ECO:0007669"/>
    <property type="project" value="InterPro"/>
</dbReference>
<organism evidence="11 12">
    <name type="scientific">Buchnera aphidicola</name>
    <name type="common">Cinara strobi</name>
    <dbReference type="NCBI Taxonomy" id="1921549"/>
    <lineage>
        <taxon>Bacteria</taxon>
        <taxon>Pseudomonadati</taxon>
        <taxon>Pseudomonadota</taxon>
        <taxon>Gammaproteobacteria</taxon>
        <taxon>Enterobacterales</taxon>
        <taxon>Erwiniaceae</taxon>
        <taxon>Buchnera</taxon>
    </lineage>
</organism>
<feature type="transmembrane region" description="Helical" evidence="9">
    <location>
        <begin position="154"/>
        <end position="176"/>
    </location>
</feature>
<dbReference type="Gene3D" id="3.10.580.10">
    <property type="entry name" value="CBS-domain"/>
    <property type="match status" value="1"/>
</dbReference>
<evidence type="ECO:0000259" key="10">
    <source>
        <dbReference type="PROSITE" id="PS51371"/>
    </source>
</evidence>
<evidence type="ECO:0000256" key="1">
    <source>
        <dbReference type="ARBA" id="ARBA00004651"/>
    </source>
</evidence>
<proteinExistence type="predicted"/>
<evidence type="ECO:0000256" key="5">
    <source>
        <dbReference type="ARBA" id="ARBA00022989"/>
    </source>
</evidence>
<dbReference type="GO" id="GO:0005886">
    <property type="term" value="C:plasma membrane"/>
    <property type="evidence" value="ECO:0007669"/>
    <property type="project" value="UniProtKB-SubCell"/>
</dbReference>
<dbReference type="EMBL" id="LR025085">
    <property type="protein sequence ID" value="VAX76575.1"/>
    <property type="molecule type" value="Genomic_DNA"/>
</dbReference>
<accession>A0A3B1E0N0</accession>
<dbReference type="InterPro" id="IPR036318">
    <property type="entry name" value="FAD-bd_PCMH-like_sf"/>
</dbReference>
<dbReference type="RefSeq" id="WP_158349093.1">
    <property type="nucleotide sequence ID" value="NZ_LR025085.1"/>
</dbReference>
<evidence type="ECO:0000256" key="7">
    <source>
        <dbReference type="ARBA" id="ARBA00023136"/>
    </source>
</evidence>
<keyword evidence="7 9" id="KW-0472">Membrane</keyword>